<dbReference type="EMBL" id="CP000934">
    <property type="protein sequence ID" value="ACE86063.1"/>
    <property type="molecule type" value="Genomic_DNA"/>
</dbReference>
<organism evidence="1 2">
    <name type="scientific">Cellvibrio japonicus (strain Ueda107)</name>
    <name type="common">Pseudomonas fluorescens subsp. cellulosa</name>
    <dbReference type="NCBI Taxonomy" id="498211"/>
    <lineage>
        <taxon>Bacteria</taxon>
        <taxon>Pseudomonadati</taxon>
        <taxon>Pseudomonadota</taxon>
        <taxon>Gammaproteobacteria</taxon>
        <taxon>Cellvibrionales</taxon>
        <taxon>Cellvibrionaceae</taxon>
        <taxon>Cellvibrio</taxon>
    </lineage>
</organism>
<accession>B3PE32</accession>
<name>B3PE32_CELJU</name>
<dbReference type="HOGENOM" id="CLU_045653_0_0_6"/>
<sequence length="495" mass="57081">MILNYSGYDIRKSPRVMSSSNPLEPDDIPPLFERLPPELFRPLAASNARRYWIVLCRLIDEMWGDGGRSPGEETLKSVVVRKIETLLAASDPWEEELETPIDIRAHEIVRYLTESGWLSQRRRGLAEMVTVRPVIAQFYTVLCEFARHEPEFLGSKVRSIYFNLRAVASGEASGDQYAEAAKQAKQCMAHIANTGCRVQDLMDELMKRTSAREFVRGFFEEYVEKVFIADYSELRTKDHPLQHRSQILAMTLQFQHDEAQREALIAWYQEKKTGGDRIRAEFLYERDTRLLMRLKDVDEQLQRLDEEIRDANQRAISFIEYKMRAPKQLDKLLAAAMQATDRLDEGHVALLPASGFRHAGPELLAKPRTVAKPTMATTVEKRPPTLQELAMEQLRKRMADNRLVNRVKLANYVVRHLENRTAVTSDELTIDSINDLCCYQRLLLIAAHGACPPSQRRSDPQLQMLKGVRIDFLPEGTTRNAYLEHPRFHIQREYA</sequence>
<keyword evidence="2" id="KW-1185">Reference proteome</keyword>
<evidence type="ECO:0000313" key="2">
    <source>
        <dbReference type="Proteomes" id="UP000001036"/>
    </source>
</evidence>
<gene>
    <name evidence="1" type="ordered locus">CJA_1540</name>
</gene>
<dbReference type="Pfam" id="PF18982">
    <property type="entry name" value="JetA"/>
    <property type="match status" value="1"/>
</dbReference>
<dbReference type="Proteomes" id="UP000001036">
    <property type="component" value="Chromosome"/>
</dbReference>
<dbReference type="STRING" id="498211.CJA_1540"/>
<dbReference type="AlphaFoldDB" id="B3PE32"/>
<dbReference type="eggNOG" id="ENOG502ZA5F">
    <property type="taxonomic scope" value="Bacteria"/>
</dbReference>
<protein>
    <submittedName>
        <fullName evidence="1">Uncharacterized protein</fullName>
    </submittedName>
</protein>
<dbReference type="InterPro" id="IPR043773">
    <property type="entry name" value="JetA"/>
</dbReference>
<dbReference type="KEGG" id="cja:CJA_1540"/>
<evidence type="ECO:0000313" key="1">
    <source>
        <dbReference type="EMBL" id="ACE86063.1"/>
    </source>
</evidence>
<reference evidence="1 2" key="1">
    <citation type="journal article" date="2008" name="J. Bacteriol.">
        <title>Insights into plant cell wall degradation from the genome sequence of the soil bacterium Cellvibrio japonicus.</title>
        <authorList>
            <person name="Deboy R.T."/>
            <person name="Mongodin E.F."/>
            <person name="Fouts D.E."/>
            <person name="Tailford L.E."/>
            <person name="Khouri H."/>
            <person name="Emerson J.B."/>
            <person name="Mohamoud Y."/>
            <person name="Watkins K."/>
            <person name="Henrissat B."/>
            <person name="Gilbert H.J."/>
            <person name="Nelson K.E."/>
        </authorList>
    </citation>
    <scope>NUCLEOTIDE SEQUENCE [LARGE SCALE GENOMIC DNA]</scope>
    <source>
        <strain evidence="1 2">Ueda107</strain>
    </source>
</reference>
<proteinExistence type="predicted"/>